<reference evidence="6" key="1">
    <citation type="submission" date="2016-11" db="UniProtKB">
        <authorList>
            <consortium name="WormBaseParasite"/>
        </authorList>
    </citation>
    <scope>IDENTIFICATION</scope>
</reference>
<gene>
    <name evidence="2" type="ORF">BXYJ_LOCUS1181</name>
</gene>
<dbReference type="AlphaFoldDB" id="A0A1I7RL43"/>
<evidence type="ECO:0000256" key="1">
    <source>
        <dbReference type="SAM" id="MobiDB-lite"/>
    </source>
</evidence>
<accession>A0A1I7RL43</accession>
<feature type="region of interest" description="Disordered" evidence="1">
    <location>
        <begin position="1"/>
        <end position="70"/>
    </location>
</feature>
<dbReference type="WBParaSite" id="BXY_0142800.1">
    <property type="protein sequence ID" value="BXY_0142800.1"/>
    <property type="gene ID" value="BXY_0142800"/>
</dbReference>
<feature type="compositionally biased region" description="Basic and acidic residues" evidence="1">
    <location>
        <begin position="20"/>
        <end position="42"/>
    </location>
</feature>
<dbReference type="Proteomes" id="UP000659654">
    <property type="component" value="Unassembled WGS sequence"/>
</dbReference>
<evidence type="ECO:0000313" key="5">
    <source>
        <dbReference type="Proteomes" id="UP000659654"/>
    </source>
</evidence>
<keyword evidence="5" id="KW-1185">Reference proteome</keyword>
<dbReference type="Proteomes" id="UP000095284">
    <property type="component" value="Unplaced"/>
</dbReference>
<evidence type="ECO:0000313" key="4">
    <source>
        <dbReference type="Proteomes" id="UP000095284"/>
    </source>
</evidence>
<evidence type="ECO:0000313" key="2">
    <source>
        <dbReference type="EMBL" id="CAD5208945.1"/>
    </source>
</evidence>
<reference evidence="3" key="2">
    <citation type="submission" date="2020-08" db="EMBL/GenBank/DDBJ databases">
        <authorList>
            <person name="Kikuchi T."/>
        </authorList>
    </citation>
    <scope>NUCLEOTIDE SEQUENCE</scope>
    <source>
        <strain evidence="2">Ka4C1</strain>
    </source>
</reference>
<dbReference type="EMBL" id="CAJFCV020000001">
    <property type="protein sequence ID" value="CAG9083482.1"/>
    <property type="molecule type" value="Genomic_DNA"/>
</dbReference>
<dbReference type="SMR" id="A0A1I7RL43"/>
<proteinExistence type="predicted"/>
<dbReference type="Proteomes" id="UP000582659">
    <property type="component" value="Unassembled WGS sequence"/>
</dbReference>
<organism evidence="4 6">
    <name type="scientific">Bursaphelenchus xylophilus</name>
    <name type="common">Pinewood nematode worm</name>
    <name type="synonym">Aphelenchoides xylophilus</name>
    <dbReference type="NCBI Taxonomy" id="6326"/>
    <lineage>
        <taxon>Eukaryota</taxon>
        <taxon>Metazoa</taxon>
        <taxon>Ecdysozoa</taxon>
        <taxon>Nematoda</taxon>
        <taxon>Chromadorea</taxon>
        <taxon>Rhabditida</taxon>
        <taxon>Tylenchina</taxon>
        <taxon>Tylenchomorpha</taxon>
        <taxon>Aphelenchoidea</taxon>
        <taxon>Aphelenchoididae</taxon>
        <taxon>Bursaphelenchus</taxon>
    </lineage>
</organism>
<name>A0A1I7RL43_BURXY</name>
<evidence type="ECO:0000313" key="3">
    <source>
        <dbReference type="EMBL" id="CAG9083482.1"/>
    </source>
</evidence>
<dbReference type="EMBL" id="CAJFDI010000001">
    <property type="protein sequence ID" value="CAD5208945.1"/>
    <property type="molecule type" value="Genomic_DNA"/>
</dbReference>
<sequence>MKTARHLISEGAKLPPPLGPERRGMELKKTCQHDANNGERRMMPLSTDGAHRRGERKRTRRTALSFGRGV</sequence>
<protein>
    <submittedName>
        <fullName evidence="2">(pine wood nematode) hypothetical protein</fullName>
    </submittedName>
</protein>
<evidence type="ECO:0000313" key="6">
    <source>
        <dbReference type="WBParaSite" id="BXY_0142800.1"/>
    </source>
</evidence>